<dbReference type="Proteomes" id="UP001348805">
    <property type="component" value="Segment"/>
</dbReference>
<reference evidence="1 2" key="1">
    <citation type="submission" date="2023-11" db="EMBL/GenBank/DDBJ databases">
        <authorList>
            <person name="Cook R."/>
            <person name="Crisci M."/>
            <person name="Pye H."/>
            <person name="Adriaenssens E."/>
            <person name="Santini J."/>
        </authorList>
    </citation>
    <scope>NUCLEOTIDE SEQUENCE [LARGE SCALE GENOMIC DNA]</scope>
    <source>
        <strain evidence="1">Lak_Megaphage_RVC_AP3_GC26</strain>
    </source>
</reference>
<protein>
    <submittedName>
        <fullName evidence="1">Uncharacterized protein</fullName>
    </submittedName>
</protein>
<name>A0ABZ0Z2R0_9CAUD</name>
<sequence length="237" mass="27046">MKAKDIASQLGSLAAAASSQPGNYDANDIDTDIPDELQEPDPIFVVEHEEVMSADTAKALKSVKQIVNTIVPAAYQENPIIKDKILQDADQLGQLYYQQSMNNVMIKVIMDTISKGDTSAKLFDSYTKLMSIAKDFNKQINEMQNQFRKYYIDTYLDLQHKEDEDLIAEDNGVNRKLKPTITNQEPQQVTYEEVEQSHSESNMDLCETSTKDTTLKVQDWKKEIYRKKFEESKKTEG</sequence>
<accession>A0ABZ0Z2R0</accession>
<proteinExistence type="predicted"/>
<dbReference type="EMBL" id="OR769219">
    <property type="protein sequence ID" value="WQJ51315.1"/>
    <property type="molecule type" value="Genomic_DNA"/>
</dbReference>
<organism evidence="1 2">
    <name type="scientific">phage Lak_Megaphage_RVC_AP3_GC26</name>
    <dbReference type="NCBI Taxonomy" id="3109225"/>
    <lineage>
        <taxon>Viruses</taxon>
        <taxon>Duplodnaviria</taxon>
        <taxon>Heunggongvirae</taxon>
        <taxon>Uroviricota</taxon>
        <taxon>Caudoviricetes</taxon>
        <taxon>Caudoviricetes code 15 clade</taxon>
    </lineage>
</organism>
<evidence type="ECO:0000313" key="1">
    <source>
        <dbReference type="EMBL" id="WQJ51315.1"/>
    </source>
</evidence>
<evidence type="ECO:0000313" key="2">
    <source>
        <dbReference type="Proteomes" id="UP001348805"/>
    </source>
</evidence>
<keyword evidence="2" id="KW-1185">Reference proteome</keyword>